<dbReference type="CDD" id="cd08701">
    <property type="entry name" value="FMT_C_HypX"/>
    <property type="match status" value="1"/>
</dbReference>
<dbReference type="CDD" id="cd08650">
    <property type="entry name" value="FMT_core_HypX_N"/>
    <property type="match status" value="1"/>
</dbReference>
<dbReference type="Pfam" id="PF00551">
    <property type="entry name" value="Formyl_trans_N"/>
    <property type="match status" value="1"/>
</dbReference>
<evidence type="ECO:0000259" key="2">
    <source>
        <dbReference type="Pfam" id="PF02911"/>
    </source>
</evidence>
<dbReference type="eggNOG" id="COG1024">
    <property type="taxonomic scope" value="Bacteria"/>
</dbReference>
<dbReference type="GO" id="GO:0003824">
    <property type="term" value="F:catalytic activity"/>
    <property type="evidence" value="ECO:0007669"/>
    <property type="project" value="InterPro"/>
</dbReference>
<dbReference type="InterPro" id="IPR011034">
    <property type="entry name" value="Formyl_transferase-like_C_sf"/>
</dbReference>
<dbReference type="eggNOG" id="COG0223">
    <property type="taxonomic scope" value="Bacteria"/>
</dbReference>
<dbReference type="STRING" id="326298.Suden_1425"/>
<proteinExistence type="predicted"/>
<dbReference type="AlphaFoldDB" id="Q30QM9"/>
<dbReference type="InterPro" id="IPR005793">
    <property type="entry name" value="Formyl_trans_C"/>
</dbReference>
<organism evidence="3 4">
    <name type="scientific">Sulfurimonas denitrificans (strain ATCC 33889 / DSM 1251)</name>
    <name type="common">Thiomicrospira denitrificans (strain ATCC 33889 / DSM 1251)</name>
    <dbReference type="NCBI Taxonomy" id="326298"/>
    <lineage>
        <taxon>Bacteria</taxon>
        <taxon>Pseudomonadati</taxon>
        <taxon>Campylobacterota</taxon>
        <taxon>Epsilonproteobacteria</taxon>
        <taxon>Campylobacterales</taxon>
        <taxon>Sulfurimonadaceae</taxon>
        <taxon>Sulfurimonas</taxon>
    </lineage>
</organism>
<keyword evidence="4" id="KW-1185">Reference proteome</keyword>
<protein>
    <submittedName>
        <fullName evidence="3">(NiFe)-hydrogenase maturation factor, HypX/HoxX type</fullName>
    </submittedName>
</protein>
<name>Q30QM9_SULDN</name>
<dbReference type="OrthoDB" id="580992at2"/>
<gene>
    <name evidence="3" type="ordered locus">Suden_1425</name>
</gene>
<sequence length="546" mass="62242">MKILLIVSAFNSLTQRVFCELQDMNHEVSVQYAISNEAMMQSVEEFAPDIIFCPYLKKYLPCEIFLNTPTYILHPGIRGDRGHNSLDHALKEDKKEWGVVILRANEELDGGDIYAEVRFLMRESYKASIYRNEVASAASKALKIFLKNLHDKDYKPTPQLKSPIHPYLTQQERAIDWQKETTKEIIKKIHVSDSYPGVKDEFLGVECYLFGAWQESSLKGEPKEIIAKRDGAVCVGTIDGALWISHMLEVGKFKLPSTYILKEKIKGVKEVRIPLISEVGEITFHEISSKVMGEVGYLYFNFHNGAMHSEQCIRLKYAFEYLRESCKVVVLMGGADFFSNGIHLNILQDSKKQGEDGWSNINAMNDVVKSILFADDVVTVASLGKNAGAGGVFLALACDYAVAREGVVLNPHYKTLGLSGSEYHTYTLEKRVGKVKADELLTKCLPLSANKAKKIGMIDEVFEENNYFDSLDEFAQKLCEDGDKYSDFLYDKEDFLSKNGYMIEQKKEQELKIMYPEFWDKDSSFHKLRYDFVYKVCSIETPKRLK</sequence>
<reference evidence="3 4" key="1">
    <citation type="journal article" date="2008" name="Appl. Environ. Microbiol.">
        <title>Genome of the epsilonproteobacterial chemolithoautotroph Sulfurimonas denitrificans.</title>
        <authorList>
            <person name="Sievert S.M."/>
            <person name="Scott K.M."/>
            <person name="Klotz M.G."/>
            <person name="Chain P.S.G."/>
            <person name="Hauser L.J."/>
            <person name="Hemp J."/>
            <person name="Huegler M."/>
            <person name="Land M."/>
            <person name="Lapidus A."/>
            <person name="Larimer F.W."/>
            <person name="Lucas S."/>
            <person name="Malfatti S.A."/>
            <person name="Meyer F."/>
            <person name="Paulsen I.T."/>
            <person name="Ren Q."/>
            <person name="Simon J."/>
            <person name="Bailey K."/>
            <person name="Diaz E."/>
            <person name="Fitzpatrick K.A."/>
            <person name="Glover B."/>
            <person name="Gwatney N."/>
            <person name="Korajkic A."/>
            <person name="Long A."/>
            <person name="Mobberley J.M."/>
            <person name="Pantry S.N."/>
            <person name="Pazder G."/>
            <person name="Peterson S."/>
            <person name="Quintanilla J.D."/>
            <person name="Sprinkle R."/>
            <person name="Stephens J."/>
            <person name="Thomas P."/>
            <person name="Vaughn R."/>
            <person name="Weber M.J."/>
            <person name="Wooten L.L."/>
        </authorList>
    </citation>
    <scope>NUCLEOTIDE SEQUENCE [LARGE SCALE GENOMIC DNA]</scope>
    <source>
        <strain evidence="4">ATCC 33889 / DSM 1251</strain>
    </source>
</reference>
<dbReference type="SUPFAM" id="SSF53328">
    <property type="entry name" value="Formyltransferase"/>
    <property type="match status" value="1"/>
</dbReference>
<dbReference type="InterPro" id="IPR029045">
    <property type="entry name" value="ClpP/crotonase-like_dom_sf"/>
</dbReference>
<dbReference type="CDD" id="cd06558">
    <property type="entry name" value="crotonase-like"/>
    <property type="match status" value="1"/>
</dbReference>
<dbReference type="Pfam" id="PF00378">
    <property type="entry name" value="ECH_1"/>
    <property type="match status" value="1"/>
</dbReference>
<dbReference type="PIRSF" id="PIRSF006787">
    <property type="entry name" value="Hydrgn_mat_HoxX"/>
    <property type="match status" value="1"/>
</dbReference>
<dbReference type="EMBL" id="CP000153">
    <property type="protein sequence ID" value="ABB44702.1"/>
    <property type="molecule type" value="Genomic_DNA"/>
</dbReference>
<dbReference type="Pfam" id="PF02911">
    <property type="entry name" value="Formyl_trans_C"/>
    <property type="match status" value="1"/>
</dbReference>
<dbReference type="InterPro" id="IPR002376">
    <property type="entry name" value="Formyl_transf_N"/>
</dbReference>
<dbReference type="Gene3D" id="3.90.226.10">
    <property type="entry name" value="2-enoyl-CoA Hydratase, Chain A, domain 1"/>
    <property type="match status" value="1"/>
</dbReference>
<dbReference type="InterPro" id="IPR009188">
    <property type="entry name" value="NiFe-hyd_mat_HypX/HoxX"/>
</dbReference>
<dbReference type="SUPFAM" id="SSF52096">
    <property type="entry name" value="ClpP/crotonase"/>
    <property type="match status" value="1"/>
</dbReference>
<evidence type="ECO:0000313" key="3">
    <source>
        <dbReference type="EMBL" id="ABB44702.1"/>
    </source>
</evidence>
<feature type="domain" description="Formyl transferase C-terminal" evidence="2">
    <location>
        <begin position="168"/>
        <end position="256"/>
    </location>
</feature>
<evidence type="ECO:0000313" key="4">
    <source>
        <dbReference type="Proteomes" id="UP000002714"/>
    </source>
</evidence>
<dbReference type="KEGG" id="tdn:Suden_1425"/>
<feature type="domain" description="Formyl transferase N-terminal" evidence="1">
    <location>
        <begin position="35"/>
        <end position="142"/>
    </location>
</feature>
<dbReference type="SUPFAM" id="SSF50486">
    <property type="entry name" value="FMT C-terminal domain-like"/>
    <property type="match status" value="1"/>
</dbReference>
<dbReference type="PANTHER" id="PTHR43388:SF1">
    <property type="entry name" value="HYDROGENASE MATURATION FACTOR HOXX"/>
    <property type="match status" value="1"/>
</dbReference>
<dbReference type="HOGENOM" id="CLU_008537_1_0_7"/>
<dbReference type="Gene3D" id="3.40.50.12230">
    <property type="match status" value="1"/>
</dbReference>
<dbReference type="InterPro" id="IPR047180">
    <property type="entry name" value="HoxX-like"/>
</dbReference>
<dbReference type="Proteomes" id="UP000002714">
    <property type="component" value="Chromosome"/>
</dbReference>
<dbReference type="InterPro" id="IPR036477">
    <property type="entry name" value="Formyl_transf_N_sf"/>
</dbReference>
<dbReference type="PANTHER" id="PTHR43388">
    <property type="entry name" value="HYDROGENASE MATURATION FACTOR HOXX"/>
    <property type="match status" value="1"/>
</dbReference>
<accession>Q30QM9</accession>
<dbReference type="RefSeq" id="WP_011373054.1">
    <property type="nucleotide sequence ID" value="NC_007575.1"/>
</dbReference>
<dbReference type="InterPro" id="IPR001753">
    <property type="entry name" value="Enoyl-CoA_hydra/iso"/>
</dbReference>
<evidence type="ECO:0000259" key="1">
    <source>
        <dbReference type="Pfam" id="PF00551"/>
    </source>
</evidence>